<dbReference type="InterPro" id="IPR043502">
    <property type="entry name" value="DNA/RNA_pol_sf"/>
</dbReference>
<organism evidence="3 4">
    <name type="scientific">Paspalum notatum var. saurae</name>
    <dbReference type="NCBI Taxonomy" id="547442"/>
    <lineage>
        <taxon>Eukaryota</taxon>
        <taxon>Viridiplantae</taxon>
        <taxon>Streptophyta</taxon>
        <taxon>Embryophyta</taxon>
        <taxon>Tracheophyta</taxon>
        <taxon>Spermatophyta</taxon>
        <taxon>Magnoliopsida</taxon>
        <taxon>Liliopsida</taxon>
        <taxon>Poales</taxon>
        <taxon>Poaceae</taxon>
        <taxon>PACMAD clade</taxon>
        <taxon>Panicoideae</taxon>
        <taxon>Andropogonodae</taxon>
        <taxon>Paspaleae</taxon>
        <taxon>Paspalinae</taxon>
        <taxon>Paspalum</taxon>
    </lineage>
</organism>
<reference evidence="3 4" key="1">
    <citation type="submission" date="2024-02" db="EMBL/GenBank/DDBJ databases">
        <title>High-quality chromosome-scale genome assembly of Pensacola bahiagrass (Paspalum notatum Flugge var. saurae).</title>
        <authorList>
            <person name="Vega J.M."/>
            <person name="Podio M."/>
            <person name="Orjuela J."/>
            <person name="Siena L.A."/>
            <person name="Pessino S.C."/>
            <person name="Combes M.C."/>
            <person name="Mariac C."/>
            <person name="Albertini E."/>
            <person name="Pupilli F."/>
            <person name="Ortiz J.P.A."/>
            <person name="Leblanc O."/>
        </authorList>
    </citation>
    <scope>NUCLEOTIDE SEQUENCE [LARGE SCALE GENOMIC DNA]</scope>
    <source>
        <strain evidence="3">R1</strain>
        <tissue evidence="3">Leaf</tissue>
    </source>
</reference>
<dbReference type="EMBL" id="CP144753">
    <property type="protein sequence ID" value="WVZ94656.1"/>
    <property type="molecule type" value="Genomic_DNA"/>
</dbReference>
<dbReference type="PROSITE" id="PS50878">
    <property type="entry name" value="RT_POL"/>
    <property type="match status" value="1"/>
</dbReference>
<dbReference type="PANTHER" id="PTHR37984:SF5">
    <property type="entry name" value="PROTEIN NYNRIN-LIKE"/>
    <property type="match status" value="1"/>
</dbReference>
<dbReference type="FunFam" id="3.30.70.270:FF:000003">
    <property type="entry name" value="Transposon Ty3-G Gag-Pol polyprotein"/>
    <property type="match status" value="1"/>
</dbReference>
<accession>A0AAQ3XCG7</accession>
<proteinExistence type="predicted"/>
<evidence type="ECO:0000259" key="2">
    <source>
        <dbReference type="PROSITE" id="PS50878"/>
    </source>
</evidence>
<dbReference type="InterPro" id="IPR000477">
    <property type="entry name" value="RT_dom"/>
</dbReference>
<dbReference type="FunFam" id="3.30.70.270:FF:000020">
    <property type="entry name" value="Transposon Tf2-6 polyprotein-like Protein"/>
    <property type="match status" value="1"/>
</dbReference>
<dbReference type="SUPFAM" id="SSF56672">
    <property type="entry name" value="DNA/RNA polymerases"/>
    <property type="match status" value="1"/>
</dbReference>
<dbReference type="Gene3D" id="3.30.70.270">
    <property type="match status" value="2"/>
</dbReference>
<keyword evidence="1" id="KW-0511">Multifunctional enzyme</keyword>
<dbReference type="PANTHER" id="PTHR37984">
    <property type="entry name" value="PROTEIN CBG26694"/>
    <property type="match status" value="1"/>
</dbReference>
<feature type="domain" description="Reverse transcriptase" evidence="2">
    <location>
        <begin position="1"/>
        <end position="69"/>
    </location>
</feature>
<dbReference type="Pfam" id="PF00078">
    <property type="entry name" value="RVT_1"/>
    <property type="match status" value="1"/>
</dbReference>
<sequence>METMNNMLHKFDQFVVVFIDDILVFSKTEKKHEQHLMMVLQTLRDNKFYAKLKKCEFWLSEVSFLGHVINEKGISVDPSKVSAVVEWEIPSNVKEVRSFLGMAGYYRRFVKEFSIIAKPLSMLTHKNVKFVWTNELKPEKLVSAPVLALPEPGKRFTIYSDASRVGLGCVLMQEGRVIAYASRQLRKHKENYPMHDLELAAVDLNLRQRRWLELIKDYDLNIQYTPGKANVVADALSRKAMPPTLNYLITEFALMDISYCHVGVSEADTQVILESAIPKRVLEAQQQHDRLLQGVKKRINEGRVGNFTLDSSGAIRFCGRLCVPQKAQVKEDILREASKGAQRKACMFHLQVLPVQGSSAELTK</sequence>
<dbReference type="InterPro" id="IPR041577">
    <property type="entry name" value="RT_RNaseH_2"/>
</dbReference>
<dbReference type="Proteomes" id="UP001341281">
    <property type="component" value="Chromosome 09"/>
</dbReference>
<dbReference type="GO" id="GO:0003824">
    <property type="term" value="F:catalytic activity"/>
    <property type="evidence" value="ECO:0007669"/>
    <property type="project" value="UniProtKB-KW"/>
</dbReference>
<dbReference type="InterPro" id="IPR050951">
    <property type="entry name" value="Retrovirus_Pol_polyprotein"/>
</dbReference>
<dbReference type="CDD" id="cd09274">
    <property type="entry name" value="RNase_HI_RT_Ty3"/>
    <property type="match status" value="1"/>
</dbReference>
<protein>
    <recommendedName>
        <fullName evidence="2">Reverse transcriptase domain-containing protein</fullName>
    </recommendedName>
</protein>
<name>A0AAQ3XCG7_PASNO</name>
<dbReference type="InterPro" id="IPR043128">
    <property type="entry name" value="Rev_trsase/Diguanyl_cyclase"/>
</dbReference>
<dbReference type="Pfam" id="PF17919">
    <property type="entry name" value="RT_RNaseH_2"/>
    <property type="match status" value="1"/>
</dbReference>
<evidence type="ECO:0000313" key="4">
    <source>
        <dbReference type="Proteomes" id="UP001341281"/>
    </source>
</evidence>
<gene>
    <name evidence="3" type="ORF">U9M48_040522</name>
</gene>
<dbReference type="AlphaFoldDB" id="A0AAQ3XCG7"/>
<dbReference type="CDD" id="cd01647">
    <property type="entry name" value="RT_LTR"/>
    <property type="match status" value="1"/>
</dbReference>
<evidence type="ECO:0000313" key="3">
    <source>
        <dbReference type="EMBL" id="WVZ94656.1"/>
    </source>
</evidence>
<keyword evidence="4" id="KW-1185">Reference proteome</keyword>
<evidence type="ECO:0000256" key="1">
    <source>
        <dbReference type="ARBA" id="ARBA00023268"/>
    </source>
</evidence>